<name>A0ABT2HTX3_9MICO</name>
<proteinExistence type="predicted"/>
<evidence type="ECO:0000256" key="2">
    <source>
        <dbReference type="ARBA" id="ARBA00005182"/>
    </source>
</evidence>
<organism evidence="10 11">
    <name type="scientific">Pseudoclavibacter albus</name>
    <dbReference type="NCBI Taxonomy" id="272241"/>
    <lineage>
        <taxon>Bacteria</taxon>
        <taxon>Bacillati</taxon>
        <taxon>Actinomycetota</taxon>
        <taxon>Actinomycetes</taxon>
        <taxon>Micrococcales</taxon>
        <taxon>Microbacteriaceae</taxon>
        <taxon>Pseudoclavibacter</taxon>
    </lineage>
</organism>
<dbReference type="Pfam" id="PF16822">
    <property type="entry name" value="ALGX"/>
    <property type="match status" value="1"/>
</dbReference>
<keyword evidence="6" id="KW-0016">Alginate biosynthesis</keyword>
<evidence type="ECO:0000313" key="10">
    <source>
        <dbReference type="EMBL" id="MCT2041762.1"/>
    </source>
</evidence>
<gene>
    <name evidence="10" type="ORF">M3D15_00165</name>
</gene>
<feature type="transmembrane region" description="Helical" evidence="8">
    <location>
        <begin position="144"/>
        <end position="163"/>
    </location>
</feature>
<feature type="region of interest" description="Disordered" evidence="7">
    <location>
        <begin position="400"/>
        <end position="433"/>
    </location>
</feature>
<protein>
    <recommendedName>
        <fullName evidence="9">AlgX/AlgJ SGNH hydrolase-like domain-containing protein</fullName>
    </recommendedName>
</protein>
<evidence type="ECO:0000259" key="9">
    <source>
        <dbReference type="Pfam" id="PF16822"/>
    </source>
</evidence>
<reference evidence="10 11" key="1">
    <citation type="submission" date="2022-04" db="EMBL/GenBank/DDBJ databases">
        <title>Human microbiome associated bacterial genomes.</title>
        <authorList>
            <person name="Sandstrom S."/>
            <person name="Salamzade R."/>
            <person name="Kalan L.R."/>
        </authorList>
    </citation>
    <scope>NUCLEOTIDE SEQUENCE [LARGE SCALE GENOMIC DNA]</scope>
    <source>
        <strain evidence="11">p3-SID1799</strain>
    </source>
</reference>
<comment type="subcellular location">
    <subcellularLocation>
        <location evidence="1">Periplasm</location>
    </subcellularLocation>
</comment>
<feature type="compositionally biased region" description="Basic and acidic residues" evidence="7">
    <location>
        <begin position="67"/>
        <end position="79"/>
    </location>
</feature>
<comment type="caution">
    <text evidence="10">The sequence shown here is derived from an EMBL/GenBank/DDBJ whole genome shotgun (WGS) entry which is preliminary data.</text>
</comment>
<keyword evidence="11" id="KW-1185">Reference proteome</keyword>
<keyword evidence="8" id="KW-0812">Transmembrane</keyword>
<dbReference type="RefSeq" id="WP_260103555.1">
    <property type="nucleotide sequence ID" value="NZ_JALXSQ010000001.1"/>
</dbReference>
<evidence type="ECO:0000256" key="5">
    <source>
        <dbReference type="ARBA" id="ARBA00022764"/>
    </source>
</evidence>
<evidence type="ECO:0000313" key="11">
    <source>
        <dbReference type="Proteomes" id="UP001525379"/>
    </source>
</evidence>
<keyword evidence="4" id="KW-0732">Signal</keyword>
<feature type="domain" description="AlgX/AlgJ SGNH hydrolase-like" evidence="9">
    <location>
        <begin position="235"/>
        <end position="379"/>
    </location>
</feature>
<keyword evidence="5" id="KW-0574">Periplasm</keyword>
<evidence type="ECO:0000256" key="6">
    <source>
        <dbReference type="ARBA" id="ARBA00022841"/>
    </source>
</evidence>
<dbReference type="Proteomes" id="UP001525379">
    <property type="component" value="Unassembled WGS sequence"/>
</dbReference>
<dbReference type="InterPro" id="IPR031811">
    <property type="entry name" value="ALGX/ALGJ_SGNH-like"/>
</dbReference>
<keyword evidence="3" id="KW-0808">Transferase</keyword>
<evidence type="ECO:0000256" key="8">
    <source>
        <dbReference type="SAM" id="Phobius"/>
    </source>
</evidence>
<comment type="pathway">
    <text evidence="2">Glycan biosynthesis; alginate biosynthesis.</text>
</comment>
<accession>A0ABT2HTX3</accession>
<evidence type="ECO:0000256" key="7">
    <source>
        <dbReference type="SAM" id="MobiDB-lite"/>
    </source>
</evidence>
<keyword evidence="8" id="KW-0472">Membrane</keyword>
<feature type="region of interest" description="Disordered" evidence="7">
    <location>
        <begin position="1"/>
        <end position="119"/>
    </location>
</feature>
<dbReference type="EMBL" id="JALXSQ010000001">
    <property type="protein sequence ID" value="MCT2041762.1"/>
    <property type="molecule type" value="Genomic_DNA"/>
</dbReference>
<evidence type="ECO:0000256" key="1">
    <source>
        <dbReference type="ARBA" id="ARBA00004418"/>
    </source>
</evidence>
<sequence>MNGPWKQTDEAEQGNTTDHAEAMTPSAAAPEAVGVSGTTDADEAVRGSATSSPAPTSRRERRRSEGHHRPGDPELEPQRSRSTYQSTGAVPRLPQPTPGENAEREAAYAVPEPPRTDVGGGLREAPGELHVHGPLRRFWERIKLVPLIILVLCVIAAVVAGIMRQGDLNAALSGRQAAVPPIAPGAVASAEAYPSFAECQPAPEPIPAEQPWQGAAFAESEAIFTENNVSGGERVIEGQDGWVFWSDYQWKNFSQALGRRTLSQEEMDAWYTHYKGVADELEAEGIPIVILIAPGKWDVYRDKLPTWTKDIQGSTTFDYLRAAHPDLPIIDVRDGVRAARDKAETYEPLNSHWTNYGGWAAWKTAAPCIQSLGEGFRHVEAPAITSVKNEMSNSEFAQDGYSEAPKDATTPVWAEKPSPMTVIGKDGQEKQTTSDYPADMLEAPLTTHTEHAQTDLTALIYRDSFGTALAPSWQASFATTLQRSHGISSDGSTPDIVAEAKQHKPDIVILEFTERYLHFVPGQPAQ</sequence>
<evidence type="ECO:0000256" key="4">
    <source>
        <dbReference type="ARBA" id="ARBA00022729"/>
    </source>
</evidence>
<keyword evidence="8" id="KW-1133">Transmembrane helix</keyword>
<evidence type="ECO:0000256" key="3">
    <source>
        <dbReference type="ARBA" id="ARBA00022679"/>
    </source>
</evidence>